<dbReference type="SUPFAM" id="SSF52540">
    <property type="entry name" value="P-loop containing nucleoside triphosphate hydrolases"/>
    <property type="match status" value="1"/>
</dbReference>
<organism evidence="7 8">
    <name type="scientific">Solimonas marina</name>
    <dbReference type="NCBI Taxonomy" id="2714601"/>
    <lineage>
        <taxon>Bacteria</taxon>
        <taxon>Pseudomonadati</taxon>
        <taxon>Pseudomonadota</taxon>
        <taxon>Gammaproteobacteria</taxon>
        <taxon>Nevskiales</taxon>
        <taxon>Nevskiaceae</taxon>
        <taxon>Solimonas</taxon>
    </lineage>
</organism>
<gene>
    <name evidence="7" type="ORF">G7Y82_20130</name>
</gene>
<keyword evidence="4" id="KW-0238">DNA-binding</keyword>
<dbReference type="InterPro" id="IPR025943">
    <property type="entry name" value="Sigma_54_int_dom_ATP-bd_2"/>
</dbReference>
<dbReference type="SUPFAM" id="SSF46689">
    <property type="entry name" value="Homeodomain-like"/>
    <property type="match status" value="1"/>
</dbReference>
<dbReference type="PANTHER" id="PTHR32071">
    <property type="entry name" value="TRANSCRIPTIONAL REGULATORY PROTEIN"/>
    <property type="match status" value="1"/>
</dbReference>
<proteinExistence type="predicted"/>
<evidence type="ECO:0000256" key="4">
    <source>
        <dbReference type="ARBA" id="ARBA00023125"/>
    </source>
</evidence>
<sequence>MRSPHHHIEAVMSVVAGGQLPVLDERAESLIHRSWFRCYNDYGLDPSSPFGARTESPASLRYLQVARAGMEELYQHVAELGYVLLIADANGVTLDAIGDPASDSPLAAGLVLGANWNERLAGTNGIGTCLAERRTLTCHREDHYYTGIVGLSCTATPLYDPLGELLGVLDLSAVSSPEARESQHLARHLTALYGRMIEDANFIDHFREHWILRLGTAAGLVDVNAQAMLAFDGDGMIVGANTGARSRLRMLEVSGLGGGDTLIGNNLSAVFRSRPHEIWKLARTPEASSRAALDTWQGDRYYAAVALPRKAAGAVRKPAILVPSSVPTLESLAGDDPRMNTLISQVRRLASRPLNLLIQGETGSGKEVLAKAVHEASDRAEQAFVAVNCAAIPESLIESELFGYMPGTFTGARSRGMTGLIQRASGGTLFLDEIGDMPVDLQTRLLRVLSEGEVLPLGADRPVPLDLHVIAASHRDLRQMIAAGAFREDLYYRLCGATLALPPLRERADLPYLIRTLLDEEADALGCEARIDDAAFQRLLRYRWPGNIRQLRQVLRFLLSVSDDGIRVEHLPPELGEFADAAAPPIRVAPVPQTAYGDAALPHDAAHLLDTLRRRHWNITEAARDLGLCRATIYRRMKRHGIVPPNQLH</sequence>
<dbReference type="GO" id="GO:0006355">
    <property type="term" value="P:regulation of DNA-templated transcription"/>
    <property type="evidence" value="ECO:0007669"/>
    <property type="project" value="InterPro"/>
</dbReference>
<evidence type="ECO:0000313" key="7">
    <source>
        <dbReference type="EMBL" id="NKF24623.1"/>
    </source>
</evidence>
<keyword evidence="8" id="KW-1185">Reference proteome</keyword>
<dbReference type="AlphaFoldDB" id="A0A970B853"/>
<dbReference type="InterPro" id="IPR003593">
    <property type="entry name" value="AAA+_ATPase"/>
</dbReference>
<dbReference type="CDD" id="cd00009">
    <property type="entry name" value="AAA"/>
    <property type="match status" value="1"/>
</dbReference>
<dbReference type="Pfam" id="PF02954">
    <property type="entry name" value="HTH_8"/>
    <property type="match status" value="1"/>
</dbReference>
<dbReference type="SUPFAM" id="SSF55781">
    <property type="entry name" value="GAF domain-like"/>
    <property type="match status" value="1"/>
</dbReference>
<evidence type="ECO:0000313" key="8">
    <source>
        <dbReference type="Proteomes" id="UP000653472"/>
    </source>
</evidence>
<dbReference type="PRINTS" id="PR01590">
    <property type="entry name" value="HTHFIS"/>
</dbReference>
<dbReference type="FunFam" id="3.40.50.300:FF:000006">
    <property type="entry name" value="DNA-binding transcriptional regulator NtrC"/>
    <property type="match status" value="1"/>
</dbReference>
<dbReference type="InterPro" id="IPR003018">
    <property type="entry name" value="GAF"/>
</dbReference>
<feature type="domain" description="Sigma-54 factor interaction" evidence="6">
    <location>
        <begin position="332"/>
        <end position="560"/>
    </location>
</feature>
<keyword evidence="3" id="KW-0805">Transcription regulation</keyword>
<dbReference type="Pfam" id="PF01590">
    <property type="entry name" value="GAF"/>
    <property type="match status" value="1"/>
</dbReference>
<dbReference type="SMART" id="SM00382">
    <property type="entry name" value="AAA"/>
    <property type="match status" value="1"/>
</dbReference>
<evidence type="ECO:0000256" key="5">
    <source>
        <dbReference type="ARBA" id="ARBA00023163"/>
    </source>
</evidence>
<dbReference type="RefSeq" id="WP_168149932.1">
    <property type="nucleotide sequence ID" value="NZ_JAAVXB010000017.1"/>
</dbReference>
<dbReference type="PANTHER" id="PTHR32071:SF77">
    <property type="entry name" value="TRANSCRIPTIONAL REGULATORY PROTEIN"/>
    <property type="match status" value="1"/>
</dbReference>
<name>A0A970B853_9GAMM</name>
<dbReference type="Gene3D" id="1.10.10.60">
    <property type="entry name" value="Homeodomain-like"/>
    <property type="match status" value="1"/>
</dbReference>
<dbReference type="PROSITE" id="PS50045">
    <property type="entry name" value="SIGMA54_INTERACT_4"/>
    <property type="match status" value="1"/>
</dbReference>
<evidence type="ECO:0000256" key="1">
    <source>
        <dbReference type="ARBA" id="ARBA00022741"/>
    </source>
</evidence>
<dbReference type="PROSITE" id="PS00676">
    <property type="entry name" value="SIGMA54_INTERACT_2"/>
    <property type="match status" value="1"/>
</dbReference>
<accession>A0A970B853</accession>
<comment type="caution">
    <text evidence="7">The sequence shown here is derived from an EMBL/GenBank/DDBJ whole genome shotgun (WGS) entry which is preliminary data.</text>
</comment>
<dbReference type="Gene3D" id="3.30.450.40">
    <property type="match status" value="1"/>
</dbReference>
<keyword evidence="2" id="KW-0067">ATP-binding</keyword>
<dbReference type="InterPro" id="IPR027417">
    <property type="entry name" value="P-loop_NTPase"/>
</dbReference>
<evidence type="ECO:0000256" key="2">
    <source>
        <dbReference type="ARBA" id="ARBA00022840"/>
    </source>
</evidence>
<reference evidence="7" key="1">
    <citation type="submission" date="2020-03" db="EMBL/GenBank/DDBJ databases">
        <title>Solimonas marina sp. nov., isolated from deep seawater of the Pacific Ocean.</title>
        <authorList>
            <person name="Liu X."/>
            <person name="Lai Q."/>
            <person name="Sun F."/>
            <person name="Gai Y."/>
            <person name="Li G."/>
            <person name="Shao Z."/>
        </authorList>
    </citation>
    <scope>NUCLEOTIDE SEQUENCE</scope>
    <source>
        <strain evidence="7">C16B3</strain>
    </source>
</reference>
<dbReference type="InterPro" id="IPR009057">
    <property type="entry name" value="Homeodomain-like_sf"/>
</dbReference>
<dbReference type="InterPro" id="IPR002078">
    <property type="entry name" value="Sigma_54_int"/>
</dbReference>
<dbReference type="InterPro" id="IPR002197">
    <property type="entry name" value="HTH_Fis"/>
</dbReference>
<dbReference type="PROSITE" id="PS00675">
    <property type="entry name" value="SIGMA54_INTERACT_1"/>
    <property type="match status" value="1"/>
</dbReference>
<dbReference type="Gene3D" id="1.10.8.60">
    <property type="match status" value="1"/>
</dbReference>
<keyword evidence="1" id="KW-0547">Nucleotide-binding</keyword>
<evidence type="ECO:0000259" key="6">
    <source>
        <dbReference type="PROSITE" id="PS50045"/>
    </source>
</evidence>
<dbReference type="InterPro" id="IPR029016">
    <property type="entry name" value="GAF-like_dom_sf"/>
</dbReference>
<dbReference type="Pfam" id="PF00158">
    <property type="entry name" value="Sigma54_activat"/>
    <property type="match status" value="1"/>
</dbReference>
<evidence type="ECO:0000256" key="3">
    <source>
        <dbReference type="ARBA" id="ARBA00023015"/>
    </source>
</evidence>
<dbReference type="InterPro" id="IPR058031">
    <property type="entry name" value="AAA_lid_NorR"/>
</dbReference>
<dbReference type="GO" id="GO:0005524">
    <property type="term" value="F:ATP binding"/>
    <property type="evidence" value="ECO:0007669"/>
    <property type="project" value="UniProtKB-KW"/>
</dbReference>
<dbReference type="Pfam" id="PF25601">
    <property type="entry name" value="AAA_lid_14"/>
    <property type="match status" value="1"/>
</dbReference>
<dbReference type="InterPro" id="IPR025662">
    <property type="entry name" value="Sigma_54_int_dom_ATP-bd_1"/>
</dbReference>
<dbReference type="Gene3D" id="3.40.50.300">
    <property type="entry name" value="P-loop containing nucleotide triphosphate hydrolases"/>
    <property type="match status" value="1"/>
</dbReference>
<dbReference type="EMBL" id="JAAVXB010000017">
    <property type="protein sequence ID" value="NKF24623.1"/>
    <property type="molecule type" value="Genomic_DNA"/>
</dbReference>
<keyword evidence="5" id="KW-0804">Transcription</keyword>
<protein>
    <submittedName>
        <fullName evidence="7">Sigma-54-dependent Fis family transcriptional regulator</fullName>
    </submittedName>
</protein>
<dbReference type="Proteomes" id="UP000653472">
    <property type="component" value="Unassembled WGS sequence"/>
</dbReference>
<dbReference type="GO" id="GO:0043565">
    <property type="term" value="F:sequence-specific DNA binding"/>
    <property type="evidence" value="ECO:0007669"/>
    <property type="project" value="InterPro"/>
</dbReference>